<dbReference type="InterPro" id="IPR012871">
    <property type="entry name" value="DUF1668_ORYSA"/>
</dbReference>
<evidence type="ECO:0000256" key="1">
    <source>
        <dbReference type="SAM" id="MobiDB-lite"/>
    </source>
</evidence>
<sequence length="223" mass="24345">MLEQRKRHLYLVFDDWNSGYSIRKVSLSRRSGKRRSEQSSDLGEDSEQPALSSGPGKGAKPPLPLVFMRVSAPHGFPGLFTSAFGPKVMVMHPGANSHDSFMGVPTIDVQDRTITFEPQPNTPAAPIYIPISDDRLFALDIGTFEILRKPERSGQPWVWQKLTPHPFGIGDVSFTGVQPDGCILLSAKRVSPSSLTPRSMCGKDTVIGCSPSPAVDGHYDPSL</sequence>
<reference evidence="2" key="1">
    <citation type="submission" date="2020-10" db="EMBL/GenBank/DDBJ databases">
        <authorList>
            <person name="Han B."/>
            <person name="Lu T."/>
            <person name="Zhao Q."/>
            <person name="Huang X."/>
            <person name="Zhao Y."/>
        </authorList>
    </citation>
    <scope>NUCLEOTIDE SEQUENCE</scope>
</reference>
<gene>
    <name evidence="2" type="ORF">NCGR_LOCUS42915</name>
</gene>
<evidence type="ECO:0000313" key="3">
    <source>
        <dbReference type="Proteomes" id="UP000604825"/>
    </source>
</evidence>
<protein>
    <submittedName>
        <fullName evidence="2">Uncharacterized protein</fullName>
    </submittedName>
</protein>
<keyword evidence="3" id="KW-1185">Reference proteome</keyword>
<dbReference type="Pfam" id="PF07893">
    <property type="entry name" value="DUF1668"/>
    <property type="match status" value="1"/>
</dbReference>
<dbReference type="EMBL" id="CAJGYO010000011">
    <property type="protein sequence ID" value="CAD6259478.1"/>
    <property type="molecule type" value="Genomic_DNA"/>
</dbReference>
<accession>A0A811QJX4</accession>
<comment type="caution">
    <text evidence="2">The sequence shown here is derived from an EMBL/GenBank/DDBJ whole genome shotgun (WGS) entry which is preliminary data.</text>
</comment>
<dbReference type="PANTHER" id="PTHR33085">
    <property type="entry name" value="OS12G0113100 PROTEIN-RELATED"/>
    <property type="match status" value="1"/>
</dbReference>
<name>A0A811QJX4_9POAL</name>
<feature type="region of interest" description="Disordered" evidence="1">
    <location>
        <begin position="26"/>
        <end position="58"/>
    </location>
</feature>
<dbReference type="AlphaFoldDB" id="A0A811QJX4"/>
<dbReference type="OrthoDB" id="651695at2759"/>
<organism evidence="2 3">
    <name type="scientific">Miscanthus lutarioriparius</name>
    <dbReference type="NCBI Taxonomy" id="422564"/>
    <lineage>
        <taxon>Eukaryota</taxon>
        <taxon>Viridiplantae</taxon>
        <taxon>Streptophyta</taxon>
        <taxon>Embryophyta</taxon>
        <taxon>Tracheophyta</taxon>
        <taxon>Spermatophyta</taxon>
        <taxon>Magnoliopsida</taxon>
        <taxon>Liliopsida</taxon>
        <taxon>Poales</taxon>
        <taxon>Poaceae</taxon>
        <taxon>PACMAD clade</taxon>
        <taxon>Panicoideae</taxon>
        <taxon>Andropogonodae</taxon>
        <taxon>Andropogoneae</taxon>
        <taxon>Saccharinae</taxon>
        <taxon>Miscanthus</taxon>
    </lineage>
</organism>
<proteinExistence type="predicted"/>
<dbReference type="Proteomes" id="UP000604825">
    <property type="component" value="Unassembled WGS sequence"/>
</dbReference>
<dbReference type="PANTHER" id="PTHR33085:SF80">
    <property type="entry name" value="F-BOX ASSOCIATED DOMAIN-CONTAINING PROTEIN"/>
    <property type="match status" value="1"/>
</dbReference>
<evidence type="ECO:0000313" key="2">
    <source>
        <dbReference type="EMBL" id="CAD6259478.1"/>
    </source>
</evidence>